<reference evidence="1" key="1">
    <citation type="submission" date="2014-09" db="EMBL/GenBank/DDBJ databases">
        <authorList>
            <person name="Magalhaes I.L.F."/>
            <person name="Oliveira U."/>
            <person name="Santos F.R."/>
            <person name="Vidigal T.H.D.A."/>
            <person name="Brescovit A.D."/>
            <person name="Santos A.J."/>
        </authorList>
    </citation>
    <scope>NUCLEOTIDE SEQUENCE</scope>
    <source>
        <tissue evidence="1">Shoot tissue taken approximately 20 cm above the soil surface</tissue>
    </source>
</reference>
<sequence length="12" mass="1376">MLRTVSQKDALN</sequence>
<name>A0A0A9BVG9_ARUDO</name>
<organism evidence="1">
    <name type="scientific">Arundo donax</name>
    <name type="common">Giant reed</name>
    <name type="synonym">Donax arundinaceus</name>
    <dbReference type="NCBI Taxonomy" id="35708"/>
    <lineage>
        <taxon>Eukaryota</taxon>
        <taxon>Viridiplantae</taxon>
        <taxon>Streptophyta</taxon>
        <taxon>Embryophyta</taxon>
        <taxon>Tracheophyta</taxon>
        <taxon>Spermatophyta</taxon>
        <taxon>Magnoliopsida</taxon>
        <taxon>Liliopsida</taxon>
        <taxon>Poales</taxon>
        <taxon>Poaceae</taxon>
        <taxon>PACMAD clade</taxon>
        <taxon>Arundinoideae</taxon>
        <taxon>Arundineae</taxon>
        <taxon>Arundo</taxon>
    </lineage>
</organism>
<protein>
    <submittedName>
        <fullName evidence="1">Uncharacterized protein</fullName>
    </submittedName>
</protein>
<proteinExistence type="predicted"/>
<reference evidence="1" key="2">
    <citation type="journal article" date="2015" name="Data Brief">
        <title>Shoot transcriptome of the giant reed, Arundo donax.</title>
        <authorList>
            <person name="Barrero R.A."/>
            <person name="Guerrero F.D."/>
            <person name="Moolhuijzen P."/>
            <person name="Goolsby J.A."/>
            <person name="Tidwell J."/>
            <person name="Bellgard S.E."/>
            <person name="Bellgard M.I."/>
        </authorList>
    </citation>
    <scope>NUCLEOTIDE SEQUENCE</scope>
    <source>
        <tissue evidence="1">Shoot tissue taken approximately 20 cm above the soil surface</tissue>
    </source>
</reference>
<dbReference type="EMBL" id="GBRH01231707">
    <property type="protein sequence ID" value="JAD66188.1"/>
    <property type="molecule type" value="Transcribed_RNA"/>
</dbReference>
<evidence type="ECO:0000313" key="1">
    <source>
        <dbReference type="EMBL" id="JAD66188.1"/>
    </source>
</evidence>
<accession>A0A0A9BVG9</accession>